<comment type="caution">
    <text evidence="1">The sequence shown here is derived from an EMBL/GenBank/DDBJ whole genome shotgun (WGS) entry which is preliminary data.</text>
</comment>
<evidence type="ECO:0000313" key="2">
    <source>
        <dbReference type="Proteomes" id="UP000187209"/>
    </source>
</evidence>
<protein>
    <submittedName>
        <fullName evidence="1">Uncharacterized protein</fullName>
    </submittedName>
</protein>
<proteinExistence type="predicted"/>
<name>A0A1R2D330_9CILI</name>
<dbReference type="Proteomes" id="UP000187209">
    <property type="component" value="Unassembled WGS sequence"/>
</dbReference>
<accession>A0A1R2D330</accession>
<dbReference type="EMBL" id="MPUH01000010">
    <property type="protein sequence ID" value="OMJ95616.1"/>
    <property type="molecule type" value="Genomic_DNA"/>
</dbReference>
<organism evidence="1 2">
    <name type="scientific">Stentor coeruleus</name>
    <dbReference type="NCBI Taxonomy" id="5963"/>
    <lineage>
        <taxon>Eukaryota</taxon>
        <taxon>Sar</taxon>
        <taxon>Alveolata</taxon>
        <taxon>Ciliophora</taxon>
        <taxon>Postciliodesmatophora</taxon>
        <taxon>Heterotrichea</taxon>
        <taxon>Heterotrichida</taxon>
        <taxon>Stentoridae</taxon>
        <taxon>Stentor</taxon>
    </lineage>
</organism>
<keyword evidence="2" id="KW-1185">Reference proteome</keyword>
<dbReference type="AlphaFoldDB" id="A0A1R2D330"/>
<evidence type="ECO:0000313" key="1">
    <source>
        <dbReference type="EMBL" id="OMJ95616.1"/>
    </source>
</evidence>
<gene>
    <name evidence="1" type="ORF">SteCoe_1047</name>
</gene>
<reference evidence="1 2" key="1">
    <citation type="submission" date="2016-11" db="EMBL/GenBank/DDBJ databases">
        <title>The macronuclear genome of Stentor coeruleus: a giant cell with tiny introns.</title>
        <authorList>
            <person name="Slabodnick M."/>
            <person name="Ruby J.G."/>
            <person name="Reiff S.B."/>
            <person name="Swart E.C."/>
            <person name="Gosai S."/>
            <person name="Prabakaran S."/>
            <person name="Witkowska E."/>
            <person name="Larue G.E."/>
            <person name="Fisher S."/>
            <person name="Freeman R.M."/>
            <person name="Gunawardena J."/>
            <person name="Chu W."/>
            <person name="Stover N.A."/>
            <person name="Gregory B.D."/>
            <person name="Nowacki M."/>
            <person name="Derisi J."/>
            <person name="Roy S.W."/>
            <person name="Marshall W.F."/>
            <person name="Sood P."/>
        </authorList>
    </citation>
    <scope>NUCLEOTIDE SEQUENCE [LARGE SCALE GENOMIC DNA]</scope>
    <source>
        <strain evidence="1">WM001</strain>
    </source>
</reference>
<sequence>MILWFFMIYFYKKKGVDYFKKQEISENIKEMSQDYMTGNAKANEDHSQAFNAKENCDDDDAIIRDNYDEKPNINQNEKEFK</sequence>